<dbReference type="EMBL" id="PVZS01000011">
    <property type="protein sequence ID" value="PSC04838.1"/>
    <property type="molecule type" value="Genomic_DNA"/>
</dbReference>
<feature type="transmembrane region" description="Helical" evidence="8">
    <location>
        <begin position="164"/>
        <end position="188"/>
    </location>
</feature>
<evidence type="ECO:0000256" key="1">
    <source>
        <dbReference type="ARBA" id="ARBA00004651"/>
    </source>
</evidence>
<proteinExistence type="inferred from homology"/>
<gene>
    <name evidence="10" type="ORF">SLNSH_12195</name>
</gene>
<dbReference type="InterPro" id="IPR000515">
    <property type="entry name" value="MetI-like"/>
</dbReference>
<dbReference type="AlphaFoldDB" id="A0A2T1HTA1"/>
<evidence type="ECO:0000256" key="3">
    <source>
        <dbReference type="ARBA" id="ARBA00022448"/>
    </source>
</evidence>
<dbReference type="SUPFAM" id="SSF161098">
    <property type="entry name" value="MetI-like"/>
    <property type="match status" value="1"/>
</dbReference>
<feature type="transmembrane region" description="Helical" evidence="8">
    <location>
        <begin position="273"/>
        <end position="293"/>
    </location>
</feature>
<evidence type="ECO:0000256" key="6">
    <source>
        <dbReference type="ARBA" id="ARBA00022989"/>
    </source>
</evidence>
<organism evidence="10 11">
    <name type="scientific">Alsobacter soli</name>
    <dbReference type="NCBI Taxonomy" id="2109933"/>
    <lineage>
        <taxon>Bacteria</taxon>
        <taxon>Pseudomonadati</taxon>
        <taxon>Pseudomonadota</taxon>
        <taxon>Alphaproteobacteria</taxon>
        <taxon>Hyphomicrobiales</taxon>
        <taxon>Alsobacteraceae</taxon>
        <taxon>Alsobacter</taxon>
    </lineage>
</organism>
<evidence type="ECO:0000313" key="11">
    <source>
        <dbReference type="Proteomes" id="UP000239772"/>
    </source>
</evidence>
<feature type="domain" description="ABC transmembrane type-1" evidence="9">
    <location>
        <begin position="82"/>
        <end position="289"/>
    </location>
</feature>
<comment type="subcellular location">
    <subcellularLocation>
        <location evidence="1 8">Cell membrane</location>
        <topology evidence="1 8">Multi-pass membrane protein</topology>
    </subcellularLocation>
</comment>
<keyword evidence="7 8" id="KW-0472">Membrane</keyword>
<evidence type="ECO:0000256" key="2">
    <source>
        <dbReference type="ARBA" id="ARBA00007069"/>
    </source>
</evidence>
<keyword evidence="5 8" id="KW-0812">Transmembrane</keyword>
<dbReference type="PANTHER" id="PTHR42929:SF1">
    <property type="entry name" value="INNER MEMBRANE ABC TRANSPORTER PERMEASE PROTEIN YDCU-RELATED"/>
    <property type="match status" value="1"/>
</dbReference>
<evidence type="ECO:0000313" key="10">
    <source>
        <dbReference type="EMBL" id="PSC04838.1"/>
    </source>
</evidence>
<evidence type="ECO:0000256" key="4">
    <source>
        <dbReference type="ARBA" id="ARBA00022475"/>
    </source>
</evidence>
<dbReference type="RefSeq" id="WP_106337264.1">
    <property type="nucleotide sequence ID" value="NZ_PVZS01000011.1"/>
</dbReference>
<name>A0A2T1HTA1_9HYPH</name>
<dbReference type="Gene3D" id="1.10.3720.10">
    <property type="entry name" value="MetI-like"/>
    <property type="match status" value="1"/>
</dbReference>
<protein>
    <submittedName>
        <fullName evidence="10">ABC transporter permease</fullName>
    </submittedName>
</protein>
<dbReference type="PROSITE" id="PS50928">
    <property type="entry name" value="ABC_TM1"/>
    <property type="match status" value="1"/>
</dbReference>
<keyword evidence="4" id="KW-1003">Cell membrane</keyword>
<dbReference type="GO" id="GO:0005886">
    <property type="term" value="C:plasma membrane"/>
    <property type="evidence" value="ECO:0007669"/>
    <property type="project" value="UniProtKB-SubCell"/>
</dbReference>
<keyword evidence="3 8" id="KW-0813">Transport</keyword>
<evidence type="ECO:0000259" key="9">
    <source>
        <dbReference type="PROSITE" id="PS50928"/>
    </source>
</evidence>
<dbReference type="PANTHER" id="PTHR42929">
    <property type="entry name" value="INNER MEMBRANE ABC TRANSPORTER PERMEASE PROTEIN YDCU-RELATED-RELATED"/>
    <property type="match status" value="1"/>
</dbReference>
<keyword evidence="6 8" id="KW-1133">Transmembrane helix</keyword>
<accession>A0A2T1HTA1</accession>
<feature type="transmembrane region" description="Helical" evidence="8">
    <location>
        <begin position="225"/>
        <end position="246"/>
    </location>
</feature>
<evidence type="ECO:0000256" key="5">
    <source>
        <dbReference type="ARBA" id="ARBA00022692"/>
    </source>
</evidence>
<reference evidence="11" key="1">
    <citation type="submission" date="2018-03" db="EMBL/GenBank/DDBJ databases">
        <authorList>
            <person name="Sun L."/>
            <person name="Liu H."/>
            <person name="Chen W."/>
            <person name="Huang K."/>
            <person name="Liu W."/>
            <person name="Gao X."/>
        </authorList>
    </citation>
    <scope>NUCLEOTIDE SEQUENCE [LARGE SCALE GENOMIC DNA]</scope>
    <source>
        <strain evidence="11">SH9</strain>
    </source>
</reference>
<dbReference type="Pfam" id="PF00528">
    <property type="entry name" value="BPD_transp_1"/>
    <property type="match status" value="1"/>
</dbReference>
<evidence type="ECO:0000256" key="8">
    <source>
        <dbReference type="RuleBase" id="RU363032"/>
    </source>
</evidence>
<dbReference type="Proteomes" id="UP000239772">
    <property type="component" value="Unassembled WGS sequence"/>
</dbReference>
<comment type="caution">
    <text evidence="10">The sequence shown here is derived from an EMBL/GenBank/DDBJ whole genome shotgun (WGS) entry which is preliminary data.</text>
</comment>
<dbReference type="CDD" id="cd06261">
    <property type="entry name" value="TM_PBP2"/>
    <property type="match status" value="1"/>
</dbReference>
<dbReference type="InterPro" id="IPR035906">
    <property type="entry name" value="MetI-like_sf"/>
</dbReference>
<comment type="similarity">
    <text evidence="2">Belongs to the binding-protein-dependent transport system permease family. CysTW subfamily.</text>
</comment>
<feature type="transmembrane region" description="Helical" evidence="8">
    <location>
        <begin position="12"/>
        <end position="34"/>
    </location>
</feature>
<sequence>MSELFRRYGTGMTLTMLAGVAVWVLAMVVLPYFVMVEYSFHPNLTVVEMGGPKDHYTLENYAALFRGVDLLHWDFPDDFRVFLRTMWGASLVTFICLLVCYPVAFYLAKVATPERTAFLLLILVIPFWINEILRTFSWYILLAYSGPLNIVLKALGIIDAPVRWLSGSAGVLIGMTYAFLLFMMFPLYNALETLDRNQIEAARDLGAPTWRIHWRVVIPHAKPGIAVGCIMVFVLAASSYVVPALLGSPGTRWFTETIYSWFFEAQNWPLGSAYAFILLGLCVAFILLMMRLFRVGLTDIAK</sequence>
<evidence type="ECO:0000256" key="7">
    <source>
        <dbReference type="ARBA" id="ARBA00023136"/>
    </source>
</evidence>
<feature type="transmembrane region" description="Helical" evidence="8">
    <location>
        <begin position="86"/>
        <end position="107"/>
    </location>
</feature>
<keyword evidence="11" id="KW-1185">Reference proteome</keyword>
<dbReference type="GO" id="GO:0055085">
    <property type="term" value="P:transmembrane transport"/>
    <property type="evidence" value="ECO:0007669"/>
    <property type="project" value="InterPro"/>
</dbReference>
<dbReference type="OrthoDB" id="9807047at2"/>
<feature type="transmembrane region" description="Helical" evidence="8">
    <location>
        <begin position="119"/>
        <end position="144"/>
    </location>
</feature>